<sequence length="76" mass="8373">MLIFVVVTPLGGGDPPLPPLRRGEIIPLPPLRRGEIIPLPPLRRGEFIPLPPLRRGEFIQHPKPSIDLAGRVSFGE</sequence>
<keyword evidence="2" id="KW-1185">Reference proteome</keyword>
<comment type="caution">
    <text evidence="1">The sequence shown here is derived from an EMBL/GenBank/DDBJ whole genome shotgun (WGS) entry which is preliminary data.</text>
</comment>
<reference evidence="1" key="1">
    <citation type="submission" date="2019-10" db="EMBL/GenBank/DDBJ databases">
        <title>Draft genome sequece of Microseira wollei NIES-4236.</title>
        <authorList>
            <person name="Yamaguchi H."/>
            <person name="Suzuki S."/>
            <person name="Kawachi M."/>
        </authorList>
    </citation>
    <scope>NUCLEOTIDE SEQUENCE</scope>
    <source>
        <strain evidence="1">NIES-4236</strain>
    </source>
</reference>
<proteinExistence type="predicted"/>
<dbReference type="Proteomes" id="UP001050975">
    <property type="component" value="Unassembled WGS sequence"/>
</dbReference>
<gene>
    <name evidence="1" type="ORF">MiSe_22070</name>
</gene>
<dbReference type="AlphaFoldDB" id="A0AAV3XAM1"/>
<evidence type="ECO:0000313" key="1">
    <source>
        <dbReference type="EMBL" id="GET37454.1"/>
    </source>
</evidence>
<accession>A0AAV3XAM1</accession>
<evidence type="ECO:0000313" key="2">
    <source>
        <dbReference type="Proteomes" id="UP001050975"/>
    </source>
</evidence>
<protein>
    <submittedName>
        <fullName evidence="1">Uncharacterized protein</fullName>
    </submittedName>
</protein>
<dbReference type="EMBL" id="BLAY01000028">
    <property type="protein sequence ID" value="GET37454.1"/>
    <property type="molecule type" value="Genomic_DNA"/>
</dbReference>
<organism evidence="1 2">
    <name type="scientific">Microseira wollei NIES-4236</name>
    <dbReference type="NCBI Taxonomy" id="2530354"/>
    <lineage>
        <taxon>Bacteria</taxon>
        <taxon>Bacillati</taxon>
        <taxon>Cyanobacteriota</taxon>
        <taxon>Cyanophyceae</taxon>
        <taxon>Oscillatoriophycideae</taxon>
        <taxon>Aerosakkonematales</taxon>
        <taxon>Aerosakkonemataceae</taxon>
        <taxon>Microseira</taxon>
    </lineage>
</organism>
<name>A0AAV3XAM1_9CYAN</name>